<sequence length="1386" mass="149177">MINQGSVYEGYRLQRALGQGWLGAVHAAQDLDAGDLMALRIIAPEHLGQPQLLAQLSRLIDKVHRLKHPGILEVGRLVETEHRAYYAMTLAQSGSVRQLLQSVAREGQYLDLLVTVELVRQAAAALDFAHRADLMHGNLRPENVLVQPGRALLGRPSYTVQLGDFGVGELRAFTYGTHDRLIVTAPAYMSPEQCRGVRGEQRSDVYALGVVLYELLTGMVPFETRDPADALEKHQHVAPIPPGQIRRDLPEDLEEIVLTCLAKAPEYRYPTAGDLEAALQGVLNRLMPQGPNPTVVLPELPPFGPPPFDPPRDRAKDPRLVILDREGRVLRVETLAGQTTTLGRSGKNDVVLDHPGVSRHHLNVEVEGEKVFVTDLSSTNGTRLDRLKLPAMKRVPWAYGSLLHLEPHWIALIAPQKIAPPARISVSSESTLTLVPGETYSLNVQLANTGRTVDHFMVSVEGVAKEWILNAFHEVQLNPGTRGESALQVRVPRSPEARAGEYPVRVIACSRENPEEVGFSPMTWTVAPFTSTTVDVLPKKRSAWFSTRYELRITNGGNLPVTYSSSVRDDEDALRLESPLSMTRVPTGGDLSHALPWRLMVSTWSRQLREGVGKVRVAPLSQDVLVNPGESYGEPIRVRLPPRWIGTVRRHSLQVGVQSNQDRPGPVTVNLQHNPLLPVWWVPFLLAVGAFGFFWATRPPSIVEFEASPKNPPLGQPFTVRWETHNARRVKLMDQELPAGTDGKGSFTVPGLSEATELKLTAYSRFKNAHKALLVTPKLPAPVIERFEVSSLSAPVGDTVTVRWKVANVKSVTLEPFGTVDASGEAKRKITADMAFRLLASSGGENVVRNVEVKVLAPVIELFKVTPENAEVGQTVTIRWKVAHATSVTIDPLGTVGASGQTQLTAQQNTVYRITAANGQASVSSSGAVSVVARAPRVVAFTVNPVNVKPGERYTLSWQTQDASSVELSGPGGSQSLAASGSVVQRAPGLAAPVTLNLIARNAQGQQDARSVSMLVVAPPEVPVVTKAPIVPPASVPAPVPPPAPAIKAPPVPAQPPTRPEIKLFSVSAREVTKGDKVTLKWQVGGVGKVTLEPLGKSFPAQGSVTVPVSRNTTYILSTGGNDPVQARQVVTLKAVLPAPKPLPAPLPVAAPKPAPKPAPALKPAPAPKSATVSTPTALPTPVTPAPTPAAILSFTASDVNVTAGSSVTLSWNVQHAKEVSISGLGDVEEQGSQDVVVMRSTSYLLRARGEDGKSITKTVRVSAERLAASRSQILPGSAVLNGTWQHSFGRLTLQIDGSDVTGSFMNDRTGEQGAVKGKLIQGGSSAFTLNARILLDNKPEENIAFVVSFNEELNAFFGPYSSRAARERWCGWRPGGTPPAECQGN</sequence>
<dbReference type="InterPro" id="IPR011009">
    <property type="entry name" value="Kinase-like_dom_sf"/>
</dbReference>
<keyword evidence="9" id="KW-1185">Reference proteome</keyword>
<accession>L0A2W2</accession>
<evidence type="ECO:0000256" key="5">
    <source>
        <dbReference type="SAM" id="MobiDB-lite"/>
    </source>
</evidence>
<dbReference type="Proteomes" id="UP000010467">
    <property type="component" value="Chromosome"/>
</dbReference>
<evidence type="ECO:0000256" key="1">
    <source>
        <dbReference type="ARBA" id="ARBA00022679"/>
    </source>
</evidence>
<keyword evidence="1" id="KW-0808">Transferase</keyword>
<evidence type="ECO:0000259" key="6">
    <source>
        <dbReference type="PROSITE" id="PS50006"/>
    </source>
</evidence>
<keyword evidence="4" id="KW-0067">ATP-binding</keyword>
<dbReference type="eggNOG" id="COG0515">
    <property type="taxonomic scope" value="Bacteria"/>
</dbReference>
<dbReference type="STRING" id="937777.Deipe_1834"/>
<dbReference type="Gene3D" id="2.60.200.20">
    <property type="match status" value="1"/>
</dbReference>
<feature type="compositionally biased region" description="Pro residues" evidence="5">
    <location>
        <begin position="1142"/>
        <end position="1167"/>
    </location>
</feature>
<dbReference type="SMART" id="SM00240">
    <property type="entry name" value="FHA"/>
    <property type="match status" value="1"/>
</dbReference>
<proteinExistence type="predicted"/>
<name>L0A2W2_DEIPD</name>
<dbReference type="Gene3D" id="1.10.510.10">
    <property type="entry name" value="Transferase(Phosphotransferase) domain 1"/>
    <property type="match status" value="1"/>
</dbReference>
<dbReference type="EMBL" id="CP003382">
    <property type="protein sequence ID" value="AFZ67350.1"/>
    <property type="molecule type" value="Genomic_DNA"/>
</dbReference>
<keyword evidence="2" id="KW-0547">Nucleotide-binding</keyword>
<dbReference type="KEGG" id="dpd:Deipe_1834"/>
<dbReference type="CDD" id="cd14014">
    <property type="entry name" value="STKc_PknB_like"/>
    <property type="match status" value="1"/>
</dbReference>
<evidence type="ECO:0000259" key="7">
    <source>
        <dbReference type="PROSITE" id="PS50011"/>
    </source>
</evidence>
<dbReference type="PROSITE" id="PS50011">
    <property type="entry name" value="PROTEIN_KINASE_DOM"/>
    <property type="match status" value="1"/>
</dbReference>
<gene>
    <name evidence="8" type="ordered locus">Deipe_1834</name>
</gene>
<dbReference type="PATRIC" id="fig|937777.3.peg.1835"/>
<feature type="domain" description="FHA" evidence="6">
    <location>
        <begin position="340"/>
        <end position="389"/>
    </location>
</feature>
<evidence type="ECO:0000313" key="8">
    <source>
        <dbReference type="EMBL" id="AFZ67350.1"/>
    </source>
</evidence>
<dbReference type="HOGENOM" id="CLU_247379_0_0_0"/>
<feature type="region of interest" description="Disordered" evidence="5">
    <location>
        <begin position="1142"/>
        <end position="1183"/>
    </location>
</feature>
<organism evidence="8 9">
    <name type="scientific">Deinococcus peraridilitoris (strain DSM 19664 / LMG 22246 / CIP 109416 / KR-200)</name>
    <dbReference type="NCBI Taxonomy" id="937777"/>
    <lineage>
        <taxon>Bacteria</taxon>
        <taxon>Thermotogati</taxon>
        <taxon>Deinococcota</taxon>
        <taxon>Deinococci</taxon>
        <taxon>Deinococcales</taxon>
        <taxon>Deinococcaceae</taxon>
        <taxon>Deinococcus</taxon>
    </lineage>
</organism>
<dbReference type="Pfam" id="PF00069">
    <property type="entry name" value="Pkinase"/>
    <property type="match status" value="1"/>
</dbReference>
<keyword evidence="8" id="KW-0723">Serine/threonine-protein kinase</keyword>
<dbReference type="Pfam" id="PF00498">
    <property type="entry name" value="FHA"/>
    <property type="match status" value="1"/>
</dbReference>
<dbReference type="PANTHER" id="PTHR43289">
    <property type="entry name" value="MITOGEN-ACTIVATED PROTEIN KINASE KINASE KINASE 20-RELATED"/>
    <property type="match status" value="1"/>
</dbReference>
<dbReference type="SUPFAM" id="SSF56112">
    <property type="entry name" value="Protein kinase-like (PK-like)"/>
    <property type="match status" value="1"/>
</dbReference>
<dbReference type="GO" id="GO:0005524">
    <property type="term" value="F:ATP binding"/>
    <property type="evidence" value="ECO:0007669"/>
    <property type="project" value="UniProtKB-KW"/>
</dbReference>
<dbReference type="RefSeq" id="WP_015235655.1">
    <property type="nucleotide sequence ID" value="NC_019793.1"/>
</dbReference>
<feature type="compositionally biased region" description="Low complexity" evidence="5">
    <location>
        <begin position="1168"/>
        <end position="1181"/>
    </location>
</feature>
<dbReference type="eggNOG" id="COG1470">
    <property type="taxonomic scope" value="Bacteria"/>
</dbReference>
<evidence type="ECO:0000313" key="9">
    <source>
        <dbReference type="Proteomes" id="UP000010467"/>
    </source>
</evidence>
<dbReference type="GO" id="GO:0004674">
    <property type="term" value="F:protein serine/threonine kinase activity"/>
    <property type="evidence" value="ECO:0007669"/>
    <property type="project" value="UniProtKB-KW"/>
</dbReference>
<evidence type="ECO:0000256" key="3">
    <source>
        <dbReference type="ARBA" id="ARBA00022777"/>
    </source>
</evidence>
<evidence type="ECO:0000256" key="2">
    <source>
        <dbReference type="ARBA" id="ARBA00022741"/>
    </source>
</evidence>
<dbReference type="CDD" id="cd00060">
    <property type="entry name" value="FHA"/>
    <property type="match status" value="1"/>
</dbReference>
<dbReference type="SUPFAM" id="SSF49879">
    <property type="entry name" value="SMAD/FHA domain"/>
    <property type="match status" value="1"/>
</dbReference>
<protein>
    <submittedName>
        <fullName evidence="8">Serine/threonine protein kinase</fullName>
    </submittedName>
</protein>
<dbReference type="InterPro" id="IPR008984">
    <property type="entry name" value="SMAD_FHA_dom_sf"/>
</dbReference>
<reference evidence="9" key="1">
    <citation type="submission" date="2012-03" db="EMBL/GenBank/DDBJ databases">
        <title>Complete sequence of chromosome of Deinococcus peraridilitoris DSM 19664.</title>
        <authorList>
            <person name="Lucas S."/>
            <person name="Copeland A."/>
            <person name="Lapidus A."/>
            <person name="Glavina del Rio T."/>
            <person name="Dalin E."/>
            <person name="Tice H."/>
            <person name="Bruce D."/>
            <person name="Goodwin L."/>
            <person name="Pitluck S."/>
            <person name="Peters L."/>
            <person name="Mikhailova N."/>
            <person name="Lu M."/>
            <person name="Kyrpides N."/>
            <person name="Mavromatis K."/>
            <person name="Ivanova N."/>
            <person name="Brettin T."/>
            <person name="Detter J.C."/>
            <person name="Han C."/>
            <person name="Larimer F."/>
            <person name="Land M."/>
            <person name="Hauser L."/>
            <person name="Markowitz V."/>
            <person name="Cheng J.-F."/>
            <person name="Hugenholtz P."/>
            <person name="Woyke T."/>
            <person name="Wu D."/>
            <person name="Pukall R."/>
            <person name="Steenblock K."/>
            <person name="Brambilla E."/>
            <person name="Klenk H.-P."/>
            <person name="Eisen J.A."/>
        </authorList>
    </citation>
    <scope>NUCLEOTIDE SEQUENCE [LARGE SCALE GENOMIC DNA]</scope>
    <source>
        <strain evidence="9">DSM 19664 / LMG 22246 / CIP 109416 / KR-200</strain>
    </source>
</reference>
<keyword evidence="3 8" id="KW-0418">Kinase</keyword>
<dbReference type="PROSITE" id="PS50006">
    <property type="entry name" value="FHA_DOMAIN"/>
    <property type="match status" value="1"/>
</dbReference>
<dbReference type="PANTHER" id="PTHR43289:SF6">
    <property type="entry name" value="SERINE_THREONINE-PROTEIN KINASE NEKL-3"/>
    <property type="match status" value="1"/>
</dbReference>
<dbReference type="InterPro" id="IPR000253">
    <property type="entry name" value="FHA_dom"/>
</dbReference>
<dbReference type="Gene3D" id="3.30.200.20">
    <property type="entry name" value="Phosphorylase Kinase, domain 1"/>
    <property type="match status" value="1"/>
</dbReference>
<feature type="domain" description="Protein kinase" evidence="7">
    <location>
        <begin position="11"/>
        <end position="283"/>
    </location>
</feature>
<evidence type="ECO:0000256" key="4">
    <source>
        <dbReference type="ARBA" id="ARBA00022840"/>
    </source>
</evidence>
<dbReference type="InterPro" id="IPR000719">
    <property type="entry name" value="Prot_kinase_dom"/>
</dbReference>